<dbReference type="Pfam" id="PF01284">
    <property type="entry name" value="MARVEL"/>
    <property type="match status" value="1"/>
</dbReference>
<evidence type="ECO:0000259" key="6">
    <source>
        <dbReference type="Pfam" id="PF01284"/>
    </source>
</evidence>
<dbReference type="GO" id="GO:0070941">
    <property type="term" value="P:eisosome assembly"/>
    <property type="evidence" value="ECO:0007669"/>
    <property type="project" value="TreeGrafter"/>
</dbReference>
<evidence type="ECO:0000256" key="5">
    <source>
        <dbReference type="SAM" id="Phobius"/>
    </source>
</evidence>
<feature type="transmembrane region" description="Helical" evidence="5">
    <location>
        <begin position="39"/>
        <end position="62"/>
    </location>
</feature>
<dbReference type="GO" id="GO:0005886">
    <property type="term" value="C:plasma membrane"/>
    <property type="evidence" value="ECO:0007669"/>
    <property type="project" value="TreeGrafter"/>
</dbReference>
<keyword evidence="2 5" id="KW-0812">Transmembrane</keyword>
<feature type="transmembrane region" description="Helical" evidence="5">
    <location>
        <begin position="145"/>
        <end position="163"/>
    </location>
</feature>
<keyword evidence="3 5" id="KW-1133">Transmembrane helix</keyword>
<gene>
    <name evidence="7" type="ORF">N7492_002546</name>
</gene>
<evidence type="ECO:0000256" key="2">
    <source>
        <dbReference type="ARBA" id="ARBA00022692"/>
    </source>
</evidence>
<dbReference type="GO" id="GO:0072659">
    <property type="term" value="P:protein localization to plasma membrane"/>
    <property type="evidence" value="ECO:0007669"/>
    <property type="project" value="TreeGrafter"/>
</dbReference>
<dbReference type="InterPro" id="IPR008253">
    <property type="entry name" value="Marvel"/>
</dbReference>
<evidence type="ECO:0000313" key="7">
    <source>
        <dbReference type="EMBL" id="KAJ5179336.1"/>
    </source>
</evidence>
<dbReference type="PANTHER" id="PTHR28165:SF2">
    <property type="entry name" value="MARVEL DOMAIN-CONTAINING PROTEIN"/>
    <property type="match status" value="1"/>
</dbReference>
<dbReference type="Proteomes" id="UP001146351">
    <property type="component" value="Unassembled WGS sequence"/>
</dbReference>
<evidence type="ECO:0000256" key="1">
    <source>
        <dbReference type="ARBA" id="ARBA00004141"/>
    </source>
</evidence>
<evidence type="ECO:0000313" key="8">
    <source>
        <dbReference type="Proteomes" id="UP001146351"/>
    </source>
</evidence>
<feature type="domain" description="MARVEL" evidence="6">
    <location>
        <begin position="5"/>
        <end position="158"/>
    </location>
</feature>
<protein>
    <recommendedName>
        <fullName evidence="6">MARVEL domain-containing protein</fullName>
    </recommendedName>
</protein>
<name>A0A9W9LVA7_9EURO</name>
<evidence type="ECO:0000256" key="4">
    <source>
        <dbReference type="ARBA" id="ARBA00023136"/>
    </source>
</evidence>
<reference evidence="7" key="2">
    <citation type="journal article" date="2023" name="IMA Fungus">
        <title>Comparative genomic study of the Penicillium genus elucidates a diverse pangenome and 15 lateral gene transfer events.</title>
        <authorList>
            <person name="Petersen C."/>
            <person name="Sorensen T."/>
            <person name="Nielsen M.R."/>
            <person name="Sondergaard T.E."/>
            <person name="Sorensen J.L."/>
            <person name="Fitzpatrick D.A."/>
            <person name="Frisvad J.C."/>
            <person name="Nielsen K.L."/>
        </authorList>
    </citation>
    <scope>NUCLEOTIDE SEQUENCE</scope>
    <source>
        <strain evidence="7">IBT 21917</strain>
    </source>
</reference>
<keyword evidence="4 5" id="KW-0472">Membrane</keyword>
<dbReference type="InterPro" id="IPR052649">
    <property type="entry name" value="NCE102-like"/>
</dbReference>
<reference evidence="7" key="1">
    <citation type="submission" date="2022-11" db="EMBL/GenBank/DDBJ databases">
        <authorList>
            <person name="Petersen C."/>
        </authorList>
    </citation>
    <scope>NUCLEOTIDE SEQUENCE</scope>
    <source>
        <strain evidence="7">IBT 21917</strain>
    </source>
</reference>
<dbReference type="EMBL" id="JAPQKO010000002">
    <property type="protein sequence ID" value="KAJ5179336.1"/>
    <property type="molecule type" value="Genomic_DNA"/>
</dbReference>
<dbReference type="GO" id="GO:0032126">
    <property type="term" value="C:eisosome"/>
    <property type="evidence" value="ECO:0007669"/>
    <property type="project" value="TreeGrafter"/>
</dbReference>
<organism evidence="7 8">
    <name type="scientific">Penicillium capsulatum</name>
    <dbReference type="NCBI Taxonomy" id="69766"/>
    <lineage>
        <taxon>Eukaryota</taxon>
        <taxon>Fungi</taxon>
        <taxon>Dikarya</taxon>
        <taxon>Ascomycota</taxon>
        <taxon>Pezizomycotina</taxon>
        <taxon>Eurotiomycetes</taxon>
        <taxon>Eurotiomycetidae</taxon>
        <taxon>Eurotiales</taxon>
        <taxon>Aspergillaceae</taxon>
        <taxon>Penicillium</taxon>
    </lineage>
</organism>
<evidence type="ECO:0000256" key="3">
    <source>
        <dbReference type="ARBA" id="ARBA00022989"/>
    </source>
</evidence>
<sequence length="169" mass="17777">MQIFSSITRGCQLLFSVVVVGISANLAKGQLHGSVPSQTGYAIFTGALGILAALIGIVALFIDSLDGIITWVLDGVTSLALLAGGIVIAIAIKGTDCNSKYDLFHNNLLNTGCSKAELGKDNWTICGTDESHMHSRCISARADSAFMFLAFLACLAAIVASFLSGRHRR</sequence>
<keyword evidence="8" id="KW-1185">Reference proteome</keyword>
<accession>A0A9W9LVA7</accession>
<feature type="transmembrane region" description="Helical" evidence="5">
    <location>
        <begin position="6"/>
        <end position="27"/>
    </location>
</feature>
<feature type="transmembrane region" description="Helical" evidence="5">
    <location>
        <begin position="68"/>
        <end position="92"/>
    </location>
</feature>
<comment type="subcellular location">
    <subcellularLocation>
        <location evidence="1">Membrane</location>
        <topology evidence="1">Multi-pass membrane protein</topology>
    </subcellularLocation>
</comment>
<dbReference type="OrthoDB" id="2017497at2759"/>
<dbReference type="PANTHER" id="PTHR28165">
    <property type="entry name" value="NON-CLASSICAL EXPORT PROTEIN 2-RELATED"/>
    <property type="match status" value="1"/>
</dbReference>
<proteinExistence type="predicted"/>
<dbReference type="AlphaFoldDB" id="A0A9W9LVA7"/>
<comment type="caution">
    <text evidence="7">The sequence shown here is derived from an EMBL/GenBank/DDBJ whole genome shotgun (WGS) entry which is preliminary data.</text>
</comment>